<dbReference type="EMBL" id="LCBN01000045">
    <property type="protein sequence ID" value="KKS12671.1"/>
    <property type="molecule type" value="Genomic_DNA"/>
</dbReference>
<gene>
    <name evidence="1" type="ORF">UU67_C0045G0001</name>
</gene>
<accession>A0A0G0YSK9</accession>
<evidence type="ECO:0000313" key="1">
    <source>
        <dbReference type="EMBL" id="KKS12671.1"/>
    </source>
</evidence>
<evidence type="ECO:0000313" key="2">
    <source>
        <dbReference type="Proteomes" id="UP000034753"/>
    </source>
</evidence>
<organism evidence="1 2">
    <name type="scientific">Candidatus Daviesbacteria bacterium GW2011_GWB1_41_5</name>
    <dbReference type="NCBI Taxonomy" id="1618429"/>
    <lineage>
        <taxon>Bacteria</taxon>
        <taxon>Candidatus Daviesiibacteriota</taxon>
    </lineage>
</organism>
<proteinExistence type="predicted"/>
<comment type="caution">
    <text evidence="1">The sequence shown here is derived from an EMBL/GenBank/DDBJ whole genome shotgun (WGS) entry which is preliminary data.</text>
</comment>
<protein>
    <submittedName>
        <fullName evidence="1">Uncharacterized protein</fullName>
    </submittedName>
</protein>
<sequence>MWIRQIYVLKFPDMTKPECDQHDQYEEASRLLKDSATVLDGAILVLGRELGGGPKDNEAVAIAELFAHPAIPWDLKLKCLLSKKT</sequence>
<reference evidence="1 2" key="1">
    <citation type="journal article" date="2015" name="Nature">
        <title>rRNA introns, odd ribosomes, and small enigmatic genomes across a large radiation of phyla.</title>
        <authorList>
            <person name="Brown C.T."/>
            <person name="Hug L.A."/>
            <person name="Thomas B.C."/>
            <person name="Sharon I."/>
            <person name="Castelle C.J."/>
            <person name="Singh A."/>
            <person name="Wilkins M.J."/>
            <person name="Williams K.H."/>
            <person name="Banfield J.F."/>
        </authorList>
    </citation>
    <scope>NUCLEOTIDE SEQUENCE [LARGE SCALE GENOMIC DNA]</scope>
</reference>
<dbReference type="Proteomes" id="UP000034753">
    <property type="component" value="Unassembled WGS sequence"/>
</dbReference>
<name>A0A0G0YSK9_9BACT</name>
<dbReference type="AlphaFoldDB" id="A0A0G0YSK9"/>